<comment type="caution">
    <text evidence="6">The sequence shown here is derived from an EMBL/GenBank/DDBJ whole genome shotgun (WGS) entry which is preliminary data.</text>
</comment>
<proteinExistence type="inferred from homology"/>
<dbReference type="Gene3D" id="3.40.50.300">
    <property type="entry name" value="P-loop containing nucleotide triphosphate hydrolases"/>
    <property type="match status" value="1"/>
</dbReference>
<evidence type="ECO:0000313" key="7">
    <source>
        <dbReference type="Proteomes" id="UP000244089"/>
    </source>
</evidence>
<dbReference type="InterPro" id="IPR003439">
    <property type="entry name" value="ABC_transporter-like_ATP-bd"/>
</dbReference>
<dbReference type="Proteomes" id="UP000244089">
    <property type="component" value="Unassembled WGS sequence"/>
</dbReference>
<evidence type="ECO:0000259" key="5">
    <source>
        <dbReference type="PROSITE" id="PS50893"/>
    </source>
</evidence>
<dbReference type="SUPFAM" id="SSF52540">
    <property type="entry name" value="P-loop containing nucleoside triphosphate hydrolases"/>
    <property type="match status" value="1"/>
</dbReference>
<feature type="domain" description="ABC transporter" evidence="5">
    <location>
        <begin position="6"/>
        <end position="255"/>
    </location>
</feature>
<dbReference type="EMBL" id="QAXS01000006">
    <property type="protein sequence ID" value="PTW00890.1"/>
    <property type="molecule type" value="Genomic_DNA"/>
</dbReference>
<dbReference type="CDD" id="cd03257">
    <property type="entry name" value="ABC_NikE_OppD_transporters"/>
    <property type="match status" value="1"/>
</dbReference>
<keyword evidence="4 6" id="KW-0067">ATP-binding</keyword>
<dbReference type="Pfam" id="PF08352">
    <property type="entry name" value="oligo_HPY"/>
    <property type="match status" value="1"/>
</dbReference>
<dbReference type="GO" id="GO:0015833">
    <property type="term" value="P:peptide transport"/>
    <property type="evidence" value="ECO:0007669"/>
    <property type="project" value="InterPro"/>
</dbReference>
<dbReference type="GO" id="GO:0005524">
    <property type="term" value="F:ATP binding"/>
    <property type="evidence" value="ECO:0007669"/>
    <property type="project" value="UniProtKB-KW"/>
</dbReference>
<dbReference type="PANTHER" id="PTHR43067:SF3">
    <property type="entry name" value="MALTOSE ABC TRANSPORTER, ATP-BINDING PROTEIN"/>
    <property type="match status" value="1"/>
</dbReference>
<gene>
    <name evidence="6" type="ORF">C8C76_10646</name>
</gene>
<dbReference type="NCBIfam" id="TIGR01727">
    <property type="entry name" value="oligo_HPY"/>
    <property type="match status" value="1"/>
</dbReference>
<sequence length="326" mass="36603">MSDKLLEVQNLIAGYQTKMGRVLAVNDVSFELKKGELIGIAGESGCGKSTLAYSIMNLLEDNGAIFSGEINFSGDNLVDFSAKEIKQFRWQKMSMVFQSAMNALNPVMKISEQLIDALKAHQKGISEKEARKRAEEMLELVDIQKDRLDAYPHQLSGGMKQRVMIAMAMILNPDLVIMDEPTTALDVVVQRNIIEKIEDLRSEFNFSIIFITHDLSLLVEISDKLAIMYAGKILEIGPAAKIYSNPLHPYTKGLMNSFPPLTGEIEEMSGIEGKPPDLLNPPAGCPFYPRCEKRMEICKTEMPEFKELENEHQVKCYLYQGSDNLE</sequence>
<keyword evidence="2" id="KW-0813">Transport</keyword>
<dbReference type="PROSITE" id="PS50893">
    <property type="entry name" value="ABC_TRANSPORTER_2"/>
    <property type="match status" value="1"/>
</dbReference>
<reference evidence="6 7" key="1">
    <citation type="submission" date="2018-04" db="EMBL/GenBank/DDBJ databases">
        <title>Subsurface microbial communities from deep shales in Ohio and West Virginia, USA.</title>
        <authorList>
            <person name="Wrighton K."/>
        </authorList>
    </citation>
    <scope>NUCLEOTIDE SEQUENCE [LARGE SCALE GENOMIC DNA]</scope>
    <source>
        <strain evidence="6 7">WC1</strain>
    </source>
</reference>
<accession>A0A2T5RMZ9</accession>
<keyword evidence="3" id="KW-0547">Nucleotide-binding</keyword>
<evidence type="ECO:0000313" key="6">
    <source>
        <dbReference type="EMBL" id="PTW00890.1"/>
    </source>
</evidence>
<evidence type="ECO:0000256" key="2">
    <source>
        <dbReference type="ARBA" id="ARBA00022448"/>
    </source>
</evidence>
<dbReference type="FunFam" id="3.40.50.300:FF:000016">
    <property type="entry name" value="Oligopeptide ABC transporter ATP-binding component"/>
    <property type="match status" value="1"/>
</dbReference>
<dbReference type="InterPro" id="IPR013563">
    <property type="entry name" value="Oligopep_ABC_C"/>
</dbReference>
<dbReference type="PANTHER" id="PTHR43067">
    <property type="entry name" value="OLIGOPEPTIDE/DIPEPTIDE ABC TRANSPORTER, ATPASE SUBUNIT"/>
    <property type="match status" value="1"/>
</dbReference>
<evidence type="ECO:0000256" key="3">
    <source>
        <dbReference type="ARBA" id="ARBA00022741"/>
    </source>
</evidence>
<dbReference type="SMART" id="SM00382">
    <property type="entry name" value="AAA"/>
    <property type="match status" value="1"/>
</dbReference>
<organism evidence="6 7">
    <name type="scientific">Halanaerobium saccharolyticum</name>
    <dbReference type="NCBI Taxonomy" id="43595"/>
    <lineage>
        <taxon>Bacteria</taxon>
        <taxon>Bacillati</taxon>
        <taxon>Bacillota</taxon>
        <taxon>Clostridia</taxon>
        <taxon>Halanaerobiales</taxon>
        <taxon>Halanaerobiaceae</taxon>
        <taxon>Halanaerobium</taxon>
    </lineage>
</organism>
<dbReference type="Pfam" id="PF00005">
    <property type="entry name" value="ABC_tran"/>
    <property type="match status" value="1"/>
</dbReference>
<dbReference type="RefSeq" id="WP_108138826.1">
    <property type="nucleotide sequence ID" value="NZ_QAXS01000006.1"/>
</dbReference>
<evidence type="ECO:0000256" key="1">
    <source>
        <dbReference type="ARBA" id="ARBA00005417"/>
    </source>
</evidence>
<comment type="similarity">
    <text evidence="1">Belongs to the ABC transporter superfamily.</text>
</comment>
<dbReference type="InterPro" id="IPR017871">
    <property type="entry name" value="ABC_transporter-like_CS"/>
</dbReference>
<protein>
    <submittedName>
        <fullName evidence="6">Peptide/nickel transport system ATP-binding protein</fullName>
    </submittedName>
</protein>
<dbReference type="InterPro" id="IPR003593">
    <property type="entry name" value="AAA+_ATPase"/>
</dbReference>
<dbReference type="PROSITE" id="PS00211">
    <property type="entry name" value="ABC_TRANSPORTER_1"/>
    <property type="match status" value="1"/>
</dbReference>
<dbReference type="GO" id="GO:0016887">
    <property type="term" value="F:ATP hydrolysis activity"/>
    <property type="evidence" value="ECO:0007669"/>
    <property type="project" value="InterPro"/>
</dbReference>
<dbReference type="OrthoDB" id="41661at2"/>
<evidence type="ECO:0000256" key="4">
    <source>
        <dbReference type="ARBA" id="ARBA00022840"/>
    </source>
</evidence>
<dbReference type="AlphaFoldDB" id="A0A2T5RMZ9"/>
<name>A0A2T5RMZ9_9FIRM</name>
<dbReference type="InterPro" id="IPR027417">
    <property type="entry name" value="P-loop_NTPase"/>
</dbReference>